<dbReference type="Proteomes" id="UP001310248">
    <property type="component" value="Unassembled WGS sequence"/>
</dbReference>
<organism evidence="1 2">
    <name type="scientific">Agarivorans aestuarii</name>
    <dbReference type="NCBI Taxonomy" id="1563703"/>
    <lineage>
        <taxon>Bacteria</taxon>
        <taxon>Pseudomonadati</taxon>
        <taxon>Pseudomonadota</taxon>
        <taxon>Gammaproteobacteria</taxon>
        <taxon>Alteromonadales</taxon>
        <taxon>Alteromonadaceae</taxon>
        <taxon>Agarivorans</taxon>
    </lineage>
</organism>
<comment type="caution">
    <text evidence="1">The sequence shown here is derived from an EMBL/GenBank/DDBJ whole genome shotgun (WGS) entry which is preliminary data.</text>
</comment>
<evidence type="ECO:0000313" key="1">
    <source>
        <dbReference type="EMBL" id="MEE1672396.1"/>
    </source>
</evidence>
<keyword evidence="2" id="KW-1185">Reference proteome</keyword>
<proteinExistence type="predicted"/>
<dbReference type="RefSeq" id="WP_163134948.1">
    <property type="nucleotide sequence ID" value="NZ_JAYDYW010000002.1"/>
</dbReference>
<reference evidence="1 2" key="2">
    <citation type="submission" date="2023-12" db="EMBL/GenBank/DDBJ databases">
        <authorList>
            <consortium name="Cladostephus spongiosus"/>
            <person name="Lorente B."/>
            <person name="Cabral C."/>
            <person name="Frias J."/>
            <person name="Faria J."/>
            <person name="Toubarro D."/>
        </authorList>
    </citation>
    <scope>NUCLEOTIDE SEQUENCE [LARGE SCALE GENOMIC DNA]</scope>
    <source>
        <strain evidence="1 2">ZMCS4</strain>
    </source>
</reference>
<accession>A0ABU7FZ02</accession>
<sequence length="125" mass="14203">MQKVTLAKFYDKELSFSDYLNWFSTHPANTVDVLSVLRAQQPNHHGGTTQDWCPSVHSEDGFVSISYLDDKPVCCSLGQGQRYVYYKEDEQFITLMCGRWPRTEVVNVSKKGIRAVQSYRSAAGS</sequence>
<name>A0ABU7FZ02_9ALTE</name>
<dbReference type="EMBL" id="JAYDYW010000002">
    <property type="protein sequence ID" value="MEE1672396.1"/>
    <property type="molecule type" value="Genomic_DNA"/>
</dbReference>
<gene>
    <name evidence="1" type="ORF">SNR37_001717</name>
</gene>
<reference evidence="2" key="1">
    <citation type="submission" date="2023-07" db="EMBL/GenBank/DDBJ databases">
        <title>Draft genome sequence of Agarivorans aestuarii strain ZMCS4, a CAZymes producing bacteria isolated from the marine brown algae Clodostephus spongiosus.</title>
        <authorList>
            <person name="Lorente B."/>
            <person name="Cabral C."/>
            <person name="Frias J."/>
            <person name="Faria J."/>
            <person name="Toubarro D."/>
        </authorList>
    </citation>
    <scope>NUCLEOTIDE SEQUENCE [LARGE SCALE GENOMIC DNA]</scope>
    <source>
        <strain evidence="2">ZMCS4</strain>
    </source>
</reference>
<evidence type="ECO:0000313" key="2">
    <source>
        <dbReference type="Proteomes" id="UP001310248"/>
    </source>
</evidence>
<protein>
    <submittedName>
        <fullName evidence="1">Uncharacterized protein</fullName>
    </submittedName>
</protein>